<dbReference type="AlphaFoldDB" id="A0AAN7A293"/>
<dbReference type="InterPro" id="IPR016024">
    <property type="entry name" value="ARM-type_fold"/>
</dbReference>
<dbReference type="Pfam" id="PF13646">
    <property type="entry name" value="HEAT_2"/>
    <property type="match status" value="1"/>
</dbReference>
<reference evidence="1" key="1">
    <citation type="journal article" date="2023" name="Mol. Phylogenet. Evol.">
        <title>Genome-scale phylogeny and comparative genomics of the fungal order Sordariales.</title>
        <authorList>
            <person name="Hensen N."/>
            <person name="Bonometti L."/>
            <person name="Westerberg I."/>
            <person name="Brannstrom I.O."/>
            <person name="Guillou S."/>
            <person name="Cros-Aarteil S."/>
            <person name="Calhoun S."/>
            <person name="Haridas S."/>
            <person name="Kuo A."/>
            <person name="Mondo S."/>
            <person name="Pangilinan J."/>
            <person name="Riley R."/>
            <person name="LaButti K."/>
            <person name="Andreopoulos B."/>
            <person name="Lipzen A."/>
            <person name="Chen C."/>
            <person name="Yan M."/>
            <person name="Daum C."/>
            <person name="Ng V."/>
            <person name="Clum A."/>
            <person name="Steindorff A."/>
            <person name="Ohm R.A."/>
            <person name="Martin F."/>
            <person name="Silar P."/>
            <person name="Natvig D.O."/>
            <person name="Lalanne C."/>
            <person name="Gautier V."/>
            <person name="Ament-Velasquez S.L."/>
            <person name="Kruys A."/>
            <person name="Hutchinson M.I."/>
            <person name="Powell A.J."/>
            <person name="Barry K."/>
            <person name="Miller A.N."/>
            <person name="Grigoriev I.V."/>
            <person name="Debuchy R."/>
            <person name="Gladieux P."/>
            <person name="Hiltunen Thoren M."/>
            <person name="Johannesson H."/>
        </authorList>
    </citation>
    <scope>NUCLEOTIDE SEQUENCE</scope>
    <source>
        <strain evidence="1">CBS 892.96</strain>
    </source>
</reference>
<dbReference type="Gene3D" id="1.25.40.20">
    <property type="entry name" value="Ankyrin repeat-containing domain"/>
    <property type="match status" value="1"/>
</dbReference>
<evidence type="ECO:0000313" key="1">
    <source>
        <dbReference type="EMBL" id="KAK4170799.1"/>
    </source>
</evidence>
<dbReference type="InterPro" id="IPR036770">
    <property type="entry name" value="Ankyrin_rpt-contain_sf"/>
</dbReference>
<sequence>MECPEQVLVNTLKQTSEDTRMILLQSLSRRTILPSSVVNVASAWLNDCASKSLCIAILNLLGHHDNGLPNTILQGIAARLEDENRYVRQAAINALQGRADLTEGMLQGIAARLEHEDRHVRQAAIKALQGRADLTEGMLQGIAARLEDEDWHVRQAAINALQRRADLTEGMLQGIAARLEHKNRDVRQAAIKALQGRAALWLDALSPYIKPFYKALLQESFQEHIYWCASDHDFIVVNLRHIPLIGNQRNGKEAVVKLLLRKGATIVAMNGGRRPPLHLAAEN</sequence>
<evidence type="ECO:0000313" key="2">
    <source>
        <dbReference type="Proteomes" id="UP001302321"/>
    </source>
</evidence>
<dbReference type="Proteomes" id="UP001302321">
    <property type="component" value="Unassembled WGS sequence"/>
</dbReference>
<accession>A0AAN7A293</accession>
<comment type="caution">
    <text evidence="1">The sequence shown here is derived from an EMBL/GenBank/DDBJ whole genome shotgun (WGS) entry which is preliminary data.</text>
</comment>
<gene>
    <name evidence="1" type="ORF">QBC36DRAFT_200692</name>
</gene>
<reference evidence="1" key="2">
    <citation type="submission" date="2023-05" db="EMBL/GenBank/DDBJ databases">
        <authorList>
            <consortium name="Lawrence Berkeley National Laboratory"/>
            <person name="Steindorff A."/>
            <person name="Hensen N."/>
            <person name="Bonometti L."/>
            <person name="Westerberg I."/>
            <person name="Brannstrom I.O."/>
            <person name="Guillou S."/>
            <person name="Cros-Aarteil S."/>
            <person name="Calhoun S."/>
            <person name="Haridas S."/>
            <person name="Kuo A."/>
            <person name="Mondo S."/>
            <person name="Pangilinan J."/>
            <person name="Riley R."/>
            <person name="Labutti K."/>
            <person name="Andreopoulos B."/>
            <person name="Lipzen A."/>
            <person name="Chen C."/>
            <person name="Yanf M."/>
            <person name="Daum C."/>
            <person name="Ng V."/>
            <person name="Clum A."/>
            <person name="Ohm R."/>
            <person name="Martin F."/>
            <person name="Silar P."/>
            <person name="Natvig D."/>
            <person name="Lalanne C."/>
            <person name="Gautier V."/>
            <person name="Ament-Velasquez S.L."/>
            <person name="Kruys A."/>
            <person name="Hutchinson M.I."/>
            <person name="Powell A.J."/>
            <person name="Barry K."/>
            <person name="Miller A.N."/>
            <person name="Grigoriev I.V."/>
            <person name="Debuchy R."/>
            <person name="Gladieux P."/>
            <person name="Thoren M.H."/>
            <person name="Johannesson H."/>
        </authorList>
    </citation>
    <scope>NUCLEOTIDE SEQUENCE</scope>
    <source>
        <strain evidence="1">CBS 892.96</strain>
    </source>
</reference>
<organism evidence="1 2">
    <name type="scientific">Triangularia setosa</name>
    <dbReference type="NCBI Taxonomy" id="2587417"/>
    <lineage>
        <taxon>Eukaryota</taxon>
        <taxon>Fungi</taxon>
        <taxon>Dikarya</taxon>
        <taxon>Ascomycota</taxon>
        <taxon>Pezizomycotina</taxon>
        <taxon>Sordariomycetes</taxon>
        <taxon>Sordariomycetidae</taxon>
        <taxon>Sordariales</taxon>
        <taxon>Podosporaceae</taxon>
        <taxon>Triangularia</taxon>
    </lineage>
</organism>
<dbReference type="InterPro" id="IPR011989">
    <property type="entry name" value="ARM-like"/>
</dbReference>
<protein>
    <submittedName>
        <fullName evidence="1">Armadillo-type protein</fullName>
    </submittedName>
</protein>
<dbReference type="EMBL" id="MU866760">
    <property type="protein sequence ID" value="KAK4170799.1"/>
    <property type="molecule type" value="Genomic_DNA"/>
</dbReference>
<dbReference type="SUPFAM" id="SSF48371">
    <property type="entry name" value="ARM repeat"/>
    <property type="match status" value="1"/>
</dbReference>
<dbReference type="Gene3D" id="1.25.10.10">
    <property type="entry name" value="Leucine-rich Repeat Variant"/>
    <property type="match status" value="1"/>
</dbReference>
<keyword evidence="2" id="KW-1185">Reference proteome</keyword>
<name>A0AAN7A293_9PEZI</name>
<proteinExistence type="predicted"/>